<evidence type="ECO:0000313" key="2">
    <source>
        <dbReference type="EMBL" id="MFD1217217.1"/>
    </source>
</evidence>
<feature type="domain" description="Bacterial repeat" evidence="1">
    <location>
        <begin position="43"/>
        <end position="111"/>
    </location>
</feature>
<sequence>MKGIICSVLAVVLLPGCGGGGEGNSPDDTPPDPPPAPVTYTITATVSEDISGEVEGTGEYNEGETAALTATPADWYRFVSWEEGQQEISTSPSLEFTVTEDRELFARFEEIPCEESDGTEAEIGYDWQSSSNQFTITNHNRCDGLFFWAILDTQFLDDPSRQEITPIYLSLSPGESRYMQTKTPEHSKPVLIYSRENGESFEFVNLEHLPDTENQHNPVALLDYEEDHVGQIEREDSQQIGSEWDSYGDCHNFSWLDMENGHYQVAPDPTEEDSFCEISIDDQQSQYPIMFRYYVTDKSQRPIE</sequence>
<dbReference type="InterPro" id="IPR044060">
    <property type="entry name" value="Bacterial_rp_domain"/>
</dbReference>
<protein>
    <recommendedName>
        <fullName evidence="1">Bacterial repeat domain-containing protein</fullName>
    </recommendedName>
</protein>
<dbReference type="Proteomes" id="UP001597264">
    <property type="component" value="Unassembled WGS sequence"/>
</dbReference>
<proteinExistence type="predicted"/>
<evidence type="ECO:0000313" key="3">
    <source>
        <dbReference type="Proteomes" id="UP001597264"/>
    </source>
</evidence>
<organism evidence="2 3">
    <name type="scientific">Microbulbifer celer</name>
    <dbReference type="NCBI Taxonomy" id="435905"/>
    <lineage>
        <taxon>Bacteria</taxon>
        <taxon>Pseudomonadati</taxon>
        <taxon>Pseudomonadota</taxon>
        <taxon>Gammaproteobacteria</taxon>
        <taxon>Cellvibrionales</taxon>
        <taxon>Microbulbiferaceae</taxon>
        <taxon>Microbulbifer</taxon>
    </lineage>
</organism>
<gene>
    <name evidence="2" type="ORF">ACFQ2X_11455</name>
</gene>
<reference evidence="3" key="1">
    <citation type="journal article" date="2019" name="Int. J. Syst. Evol. Microbiol.">
        <title>The Global Catalogue of Microorganisms (GCM) 10K type strain sequencing project: providing services to taxonomists for standard genome sequencing and annotation.</title>
        <authorList>
            <consortium name="The Broad Institute Genomics Platform"/>
            <consortium name="The Broad Institute Genome Sequencing Center for Infectious Disease"/>
            <person name="Wu L."/>
            <person name="Ma J."/>
        </authorList>
    </citation>
    <scope>NUCLEOTIDE SEQUENCE [LARGE SCALE GENOMIC DNA]</scope>
    <source>
        <strain evidence="3">CCUG 54356</strain>
    </source>
</reference>
<evidence type="ECO:0000259" key="1">
    <source>
        <dbReference type="Pfam" id="PF18998"/>
    </source>
</evidence>
<accession>A0ABW3U9W9</accession>
<name>A0ABW3U9W9_9GAMM</name>
<keyword evidence="3" id="KW-1185">Reference proteome</keyword>
<dbReference type="EMBL" id="JBHTLR010000011">
    <property type="protein sequence ID" value="MFD1217217.1"/>
    <property type="molecule type" value="Genomic_DNA"/>
</dbReference>
<dbReference type="Pfam" id="PF18998">
    <property type="entry name" value="Flg_new_2"/>
    <property type="match status" value="1"/>
</dbReference>
<comment type="caution">
    <text evidence="2">The sequence shown here is derived from an EMBL/GenBank/DDBJ whole genome shotgun (WGS) entry which is preliminary data.</text>
</comment>
<dbReference type="RefSeq" id="WP_230437312.1">
    <property type="nucleotide sequence ID" value="NZ_CP087715.1"/>
</dbReference>